<protein>
    <recommendedName>
        <fullName evidence="9">G-protein coupled receptors family 1 profile domain-containing protein</fullName>
    </recommendedName>
</protein>
<dbReference type="EMBL" id="JAODUO010001082">
    <property type="protein sequence ID" value="KAK2171291.1"/>
    <property type="molecule type" value="Genomic_DNA"/>
</dbReference>
<keyword evidence="11" id="KW-1185">Reference proteome</keyword>
<sequence length="203" mass="23391">MCISVERWYAICYPLRFNSTPSRARLTIVIIWVVSTSIVVPELVFLDIHPPSGFSPDLTILLTSCRPTWHYQAAYQLFLIVAMYVLPFALMFVAYVQIARCLWSNPLFKAPGEGGSTPRSRSDERADVQLQERRKVAKMLIAVVVMFGIFYLPVHVLNISRWVSARSWRPTSIRGIDVPRFFKSNQMKFILTHCNAYKTNQDK</sequence>
<dbReference type="Pfam" id="PF00001">
    <property type="entry name" value="7tm_1"/>
    <property type="match status" value="1"/>
</dbReference>
<evidence type="ECO:0000256" key="2">
    <source>
        <dbReference type="ARBA" id="ARBA00022692"/>
    </source>
</evidence>
<name>A0AAD9KHG3_RIDPI</name>
<evidence type="ECO:0000256" key="6">
    <source>
        <dbReference type="ARBA" id="ARBA00023170"/>
    </source>
</evidence>
<dbReference type="PRINTS" id="PR00237">
    <property type="entry name" value="GPCRRHODOPSN"/>
</dbReference>
<evidence type="ECO:0000256" key="1">
    <source>
        <dbReference type="ARBA" id="ARBA00004141"/>
    </source>
</evidence>
<feature type="transmembrane region" description="Helical" evidence="8">
    <location>
        <begin position="139"/>
        <end position="159"/>
    </location>
</feature>
<dbReference type="InterPro" id="IPR000276">
    <property type="entry name" value="GPCR_Rhodpsn"/>
</dbReference>
<proteinExistence type="predicted"/>
<dbReference type="PROSITE" id="PS50262">
    <property type="entry name" value="G_PROTEIN_RECEP_F1_2"/>
    <property type="match status" value="1"/>
</dbReference>
<evidence type="ECO:0000256" key="5">
    <source>
        <dbReference type="ARBA" id="ARBA00023136"/>
    </source>
</evidence>
<keyword evidence="4" id="KW-0297">G-protein coupled receptor</keyword>
<dbReference type="SUPFAM" id="SSF81321">
    <property type="entry name" value="Family A G protein-coupled receptor-like"/>
    <property type="match status" value="1"/>
</dbReference>
<comment type="subcellular location">
    <subcellularLocation>
        <location evidence="1">Membrane</location>
        <topology evidence="1">Multi-pass membrane protein</topology>
    </subcellularLocation>
</comment>
<evidence type="ECO:0000313" key="10">
    <source>
        <dbReference type="EMBL" id="KAK2171291.1"/>
    </source>
</evidence>
<gene>
    <name evidence="10" type="ORF">NP493_1081g02026</name>
</gene>
<dbReference type="AlphaFoldDB" id="A0AAD9KHG3"/>
<dbReference type="InterPro" id="IPR017452">
    <property type="entry name" value="GPCR_Rhodpsn_7TM"/>
</dbReference>
<feature type="domain" description="G-protein coupled receptors family 1 profile" evidence="9">
    <location>
        <begin position="1"/>
        <end position="159"/>
    </location>
</feature>
<feature type="transmembrane region" description="Helical" evidence="8">
    <location>
        <begin position="73"/>
        <end position="96"/>
    </location>
</feature>
<feature type="transmembrane region" description="Helical" evidence="8">
    <location>
        <begin position="26"/>
        <end position="46"/>
    </location>
</feature>
<keyword evidence="7" id="KW-0807">Transducer</keyword>
<dbReference type="Proteomes" id="UP001209878">
    <property type="component" value="Unassembled WGS sequence"/>
</dbReference>
<evidence type="ECO:0000256" key="8">
    <source>
        <dbReference type="SAM" id="Phobius"/>
    </source>
</evidence>
<organism evidence="10 11">
    <name type="scientific">Ridgeia piscesae</name>
    <name type="common">Tubeworm</name>
    <dbReference type="NCBI Taxonomy" id="27915"/>
    <lineage>
        <taxon>Eukaryota</taxon>
        <taxon>Metazoa</taxon>
        <taxon>Spiralia</taxon>
        <taxon>Lophotrochozoa</taxon>
        <taxon>Annelida</taxon>
        <taxon>Polychaeta</taxon>
        <taxon>Sedentaria</taxon>
        <taxon>Canalipalpata</taxon>
        <taxon>Sabellida</taxon>
        <taxon>Siboglinidae</taxon>
        <taxon>Ridgeia</taxon>
    </lineage>
</organism>
<dbReference type="GO" id="GO:0005886">
    <property type="term" value="C:plasma membrane"/>
    <property type="evidence" value="ECO:0007669"/>
    <property type="project" value="TreeGrafter"/>
</dbReference>
<dbReference type="GO" id="GO:0004930">
    <property type="term" value="F:G protein-coupled receptor activity"/>
    <property type="evidence" value="ECO:0007669"/>
    <property type="project" value="UniProtKB-KW"/>
</dbReference>
<evidence type="ECO:0000256" key="4">
    <source>
        <dbReference type="ARBA" id="ARBA00023040"/>
    </source>
</evidence>
<evidence type="ECO:0000256" key="7">
    <source>
        <dbReference type="ARBA" id="ARBA00023224"/>
    </source>
</evidence>
<evidence type="ECO:0000313" key="11">
    <source>
        <dbReference type="Proteomes" id="UP001209878"/>
    </source>
</evidence>
<keyword evidence="2 8" id="KW-0812">Transmembrane</keyword>
<dbReference type="PANTHER" id="PTHR45695:SF15">
    <property type="entry name" value="OPSIN RH2"/>
    <property type="match status" value="1"/>
</dbReference>
<keyword evidence="3 8" id="KW-1133">Transmembrane helix</keyword>
<dbReference type="Gene3D" id="1.20.1070.10">
    <property type="entry name" value="Rhodopsin 7-helix transmembrane proteins"/>
    <property type="match status" value="1"/>
</dbReference>
<dbReference type="PANTHER" id="PTHR45695">
    <property type="entry name" value="LEUCOKININ RECEPTOR-RELATED"/>
    <property type="match status" value="1"/>
</dbReference>
<evidence type="ECO:0000259" key="9">
    <source>
        <dbReference type="PROSITE" id="PS50262"/>
    </source>
</evidence>
<reference evidence="10" key="1">
    <citation type="journal article" date="2023" name="Mol. Biol. Evol.">
        <title>Third-Generation Sequencing Reveals the Adaptive Role of the Epigenome in Three Deep-Sea Polychaetes.</title>
        <authorList>
            <person name="Perez M."/>
            <person name="Aroh O."/>
            <person name="Sun Y."/>
            <person name="Lan Y."/>
            <person name="Juniper S.K."/>
            <person name="Young C.R."/>
            <person name="Angers B."/>
            <person name="Qian P.Y."/>
        </authorList>
    </citation>
    <scope>NUCLEOTIDE SEQUENCE</scope>
    <source>
        <strain evidence="10">R07B-5</strain>
    </source>
</reference>
<accession>A0AAD9KHG3</accession>
<comment type="caution">
    <text evidence="10">The sequence shown here is derived from an EMBL/GenBank/DDBJ whole genome shotgun (WGS) entry which is preliminary data.</text>
</comment>
<keyword evidence="6" id="KW-0675">Receptor</keyword>
<evidence type="ECO:0000256" key="3">
    <source>
        <dbReference type="ARBA" id="ARBA00022989"/>
    </source>
</evidence>
<keyword evidence="5 8" id="KW-0472">Membrane</keyword>